<dbReference type="AlphaFoldDB" id="A0A0N7KZ43"/>
<sequence length="61" mass="6898">MAEHLLHRSVHHEDLRAIIYEGDAAGQMIPEALQTLSCANRHCCLIIFRTQSILRINSNAD</sequence>
<organism evidence="1">
    <name type="scientific">Fulvimarina pelagi</name>
    <dbReference type="NCBI Taxonomy" id="217511"/>
    <lineage>
        <taxon>Bacteria</taxon>
        <taxon>Pseudomonadati</taxon>
        <taxon>Pseudomonadota</taxon>
        <taxon>Alphaproteobacteria</taxon>
        <taxon>Hyphomicrobiales</taxon>
        <taxon>Aurantimonadaceae</taxon>
        <taxon>Fulvimarina</taxon>
    </lineage>
</organism>
<dbReference type="EMBL" id="LC066397">
    <property type="protein sequence ID" value="BAT31481.1"/>
    <property type="molecule type" value="Genomic_DNA"/>
</dbReference>
<evidence type="ECO:0000313" key="1">
    <source>
        <dbReference type="EMBL" id="BAT31481.1"/>
    </source>
</evidence>
<accession>A0A0N7KZ43</accession>
<reference evidence="1" key="1">
    <citation type="journal article" date="2015" name="Proc. Natl. Acad. Sci. U.S.A.">
        <title>Bacterial clade with the ribosomal RNA operon on a small plasmid rather than the chromosome.</title>
        <authorList>
            <person name="Anda M."/>
            <person name="Ohtsubo Y."/>
            <person name="Okubo T."/>
            <person name="Sugawara M."/>
            <person name="Nagata Y."/>
            <person name="Tsuda M."/>
            <person name="Minamisawa K."/>
            <person name="Mitsui H."/>
        </authorList>
    </citation>
    <scope>NUCLEOTIDE SEQUENCE</scope>
    <source>
        <strain evidence="1">DSM 15513</strain>
    </source>
</reference>
<protein>
    <submittedName>
        <fullName evidence="1">Uncharacterized protein</fullName>
    </submittedName>
</protein>
<proteinExistence type="predicted"/>
<name>A0A0N7KZ43_9HYPH</name>